<reference evidence="3" key="2">
    <citation type="submission" date="2025-09" db="UniProtKB">
        <authorList>
            <consortium name="Ensembl"/>
        </authorList>
    </citation>
    <scope>IDENTIFICATION</scope>
</reference>
<keyword evidence="4" id="KW-1185">Reference proteome</keyword>
<dbReference type="PANTHER" id="PTHR28651">
    <property type="entry name" value="TRANSMEMBRANE PROTEIN 232"/>
    <property type="match status" value="1"/>
</dbReference>
<dbReference type="Ensembl" id="ENSCCRT00000132443.1">
    <property type="protein sequence ID" value="ENSCCRP00000109730.1"/>
    <property type="gene ID" value="ENSCCRG00000072527.1"/>
</dbReference>
<evidence type="ECO:0000313" key="4">
    <source>
        <dbReference type="Proteomes" id="UP001108240"/>
    </source>
</evidence>
<evidence type="ECO:0000256" key="1">
    <source>
        <dbReference type="SAM" id="Coils"/>
    </source>
</evidence>
<sequence length="500" mass="57384">MPILKIPIKHYLGIVSLSQQEDFKKRFRKRAEETDTATNATDVRRNPFETTEGFIGKYNHAQGCKEQEQYENLAQQFLSRCKRRAGFTSGGEGKHVDLPGAWTQLLLLSSCNGKVRNDSLDVLVVSLDHAPVDADQIPVLFQLAESAQYFLCSETTLLDQPCSYEMKMLQLCYLVSLRLFIFKLNGNLKGHQPSSIYLHSLKGLLKCETRYQEFPNMLFAVHFMLHVGEDLCALTNDSSVQVSAEAQEHGVNQILWHCLLSYHCVQNNGTQLSQVIKQLMLLRDKLQHDNWAHCGLGLMILGEAAKSSMLCLQTLMNLHMTQRQESSQGDKRLLENHRERMRSSHTAEVCVCAQSEQITGRLAHFLSQICSSVQLTTHSADHRHTTKTTKPRKEAVSTAKAGRGHPELITPHSITKDHHKTQRQGKHEASHLDRRTRKDIDLIKVVEDQWRKELKIMMERDEEMEKTELEIRKQEEEEKIMKKHMEKVKKSTQHTMRNSP</sequence>
<dbReference type="PANTHER" id="PTHR28651:SF1">
    <property type="entry name" value="TRANSMEMBRANE PROTEIN 232"/>
    <property type="match status" value="1"/>
</dbReference>
<dbReference type="AlphaFoldDB" id="A0A9J7XVT1"/>
<proteinExistence type="predicted"/>
<accession>A0A9J7XVT1</accession>
<keyword evidence="1" id="KW-0175">Coiled coil</keyword>
<name>A0A9J7XVT1_CYPCA</name>
<dbReference type="Pfam" id="PF15877">
    <property type="entry name" value="TMEM232"/>
    <property type="match status" value="1"/>
</dbReference>
<evidence type="ECO:0000256" key="2">
    <source>
        <dbReference type="SAM" id="MobiDB-lite"/>
    </source>
</evidence>
<dbReference type="Proteomes" id="UP001108240">
    <property type="component" value="Unplaced"/>
</dbReference>
<organism evidence="3 4">
    <name type="scientific">Cyprinus carpio carpio</name>
    <dbReference type="NCBI Taxonomy" id="630221"/>
    <lineage>
        <taxon>Eukaryota</taxon>
        <taxon>Metazoa</taxon>
        <taxon>Chordata</taxon>
        <taxon>Craniata</taxon>
        <taxon>Vertebrata</taxon>
        <taxon>Euteleostomi</taxon>
        <taxon>Actinopterygii</taxon>
        <taxon>Neopterygii</taxon>
        <taxon>Teleostei</taxon>
        <taxon>Ostariophysi</taxon>
        <taxon>Cypriniformes</taxon>
        <taxon>Cyprinidae</taxon>
        <taxon>Cyprininae</taxon>
        <taxon>Cyprinus</taxon>
    </lineage>
</organism>
<feature type="region of interest" description="Disordered" evidence="2">
    <location>
        <begin position="381"/>
        <end position="434"/>
    </location>
</feature>
<protein>
    <submittedName>
        <fullName evidence="3">Transmembrane protein 232</fullName>
    </submittedName>
</protein>
<feature type="coiled-coil region" evidence="1">
    <location>
        <begin position="457"/>
        <end position="486"/>
    </location>
</feature>
<reference evidence="3" key="1">
    <citation type="submission" date="2025-08" db="UniProtKB">
        <authorList>
            <consortium name="Ensembl"/>
        </authorList>
    </citation>
    <scope>IDENTIFICATION</scope>
</reference>
<dbReference type="GeneTree" id="ENSGT00390000014003"/>
<evidence type="ECO:0000313" key="3">
    <source>
        <dbReference type="Ensembl" id="ENSCCRP00000109730.1"/>
    </source>
</evidence>
<feature type="compositionally biased region" description="Basic and acidic residues" evidence="2">
    <location>
        <begin position="425"/>
        <end position="434"/>
    </location>
</feature>
<dbReference type="InterPro" id="IPR031747">
    <property type="entry name" value="TMEM232"/>
</dbReference>